<accession>A0A1I2U6U4</accession>
<reference evidence="5" key="1">
    <citation type="submission" date="2016-10" db="EMBL/GenBank/DDBJ databases">
        <authorList>
            <person name="Varghese N."/>
            <person name="Submissions S."/>
        </authorList>
    </citation>
    <scope>NUCLEOTIDE SEQUENCE [LARGE SCALE GENOMIC DNA]</scope>
    <source>
        <strain evidence="5">Gh-105</strain>
    </source>
</reference>
<evidence type="ECO:0000313" key="5">
    <source>
        <dbReference type="Proteomes" id="UP000199229"/>
    </source>
</evidence>
<evidence type="ECO:0000256" key="1">
    <source>
        <dbReference type="ARBA" id="ARBA00057242"/>
    </source>
</evidence>
<dbReference type="FunFam" id="3.40.50.300:FF:000285">
    <property type="entry name" value="Sporulation initiation inhibitor Soj"/>
    <property type="match status" value="1"/>
</dbReference>
<protein>
    <recommendedName>
        <fullName evidence="2">Chromosome partitioning protein ParA</fullName>
    </recommendedName>
</protein>
<dbReference type="InterPro" id="IPR025669">
    <property type="entry name" value="AAA_dom"/>
</dbReference>
<organism evidence="4 5">
    <name type="scientific">Methylobacterium gossipiicola</name>
    <dbReference type="NCBI Taxonomy" id="582675"/>
    <lineage>
        <taxon>Bacteria</taxon>
        <taxon>Pseudomonadati</taxon>
        <taxon>Pseudomonadota</taxon>
        <taxon>Alphaproteobacteria</taxon>
        <taxon>Hyphomicrobiales</taxon>
        <taxon>Methylobacteriaceae</taxon>
        <taxon>Methylobacterium</taxon>
    </lineage>
</organism>
<dbReference type="InterPro" id="IPR027417">
    <property type="entry name" value="P-loop_NTPase"/>
</dbReference>
<dbReference type="Proteomes" id="UP000199229">
    <property type="component" value="Unassembled WGS sequence"/>
</dbReference>
<evidence type="ECO:0000313" key="4">
    <source>
        <dbReference type="EMBL" id="SFG72733.1"/>
    </source>
</evidence>
<dbReference type="CDD" id="cd02042">
    <property type="entry name" value="ParAB_family"/>
    <property type="match status" value="1"/>
</dbReference>
<keyword evidence="5" id="KW-1185">Reference proteome</keyword>
<feature type="domain" description="AAA" evidence="3">
    <location>
        <begin position="20"/>
        <end position="200"/>
    </location>
</feature>
<dbReference type="EMBL" id="FOPM01000009">
    <property type="protein sequence ID" value="SFG72733.1"/>
    <property type="molecule type" value="Genomic_DNA"/>
</dbReference>
<dbReference type="PANTHER" id="PTHR13696:SF52">
    <property type="entry name" value="PARA FAMILY PROTEIN CT_582"/>
    <property type="match status" value="1"/>
</dbReference>
<proteinExistence type="predicted"/>
<dbReference type="SUPFAM" id="SSF52540">
    <property type="entry name" value="P-loop containing nucleoside triphosphate hydrolases"/>
    <property type="match status" value="1"/>
</dbReference>
<evidence type="ECO:0000259" key="3">
    <source>
        <dbReference type="Pfam" id="PF13614"/>
    </source>
</evidence>
<sequence length="282" mass="29938">MTSASPDDSVAGGKSAQPLRILALANQKGGVGKTTTAINLGTALAAIGESVLVIDLDPQGNASTGLGIDRRNRKVSTYHVLAGEAELGAACVATAVPRLMVAPSTMDLLGLELEMASAQDRAHRLRNVLRNVGKDEATRGVTYVLIDCPPSLNLLTINALAAADAVLVPLQCEFFALEGLSQLLRTVEQVRGALNTRLTIQGIVLTMFDPRNNLSAQVEADVRSFMGEKVYETMIPRNVRVSEAPSHGKPVLLYDLKCAGSQAYLRLASEIIQREGRLPVAA</sequence>
<dbReference type="STRING" id="582675.SAMN05192565_10942"/>
<dbReference type="Gene3D" id="3.40.50.300">
    <property type="entry name" value="P-loop containing nucleotide triphosphate hydrolases"/>
    <property type="match status" value="1"/>
</dbReference>
<dbReference type="PANTHER" id="PTHR13696">
    <property type="entry name" value="P-LOOP CONTAINING NUCLEOSIDE TRIPHOSPHATE HYDROLASE"/>
    <property type="match status" value="1"/>
</dbReference>
<comment type="function">
    <text evidence="1">Involved in chromosome partition. Localize to both poles of the predivisional cell following completion of DNA replication.</text>
</comment>
<dbReference type="InterPro" id="IPR050678">
    <property type="entry name" value="DNA_Partitioning_ATPase"/>
</dbReference>
<dbReference type="AlphaFoldDB" id="A0A1I2U6U4"/>
<dbReference type="Pfam" id="PF13614">
    <property type="entry name" value="AAA_31"/>
    <property type="match status" value="1"/>
</dbReference>
<evidence type="ECO:0000256" key="2">
    <source>
        <dbReference type="ARBA" id="ARBA00074747"/>
    </source>
</evidence>
<gene>
    <name evidence="4" type="ORF">SAMN05192565_10942</name>
</gene>
<dbReference type="OrthoDB" id="9815116at2"/>
<name>A0A1I2U6U4_9HYPH</name>
<dbReference type="RefSeq" id="WP_091971369.1">
    <property type="nucleotide sequence ID" value="NZ_FOPM01000009.1"/>
</dbReference>